<evidence type="ECO:0000256" key="5">
    <source>
        <dbReference type="SAM" id="Coils"/>
    </source>
</evidence>
<feature type="coiled-coil region" evidence="5">
    <location>
        <begin position="323"/>
        <end position="350"/>
    </location>
</feature>
<dbReference type="EMBL" id="CAMPGE010004068">
    <property type="protein sequence ID" value="CAI2362909.1"/>
    <property type="molecule type" value="Genomic_DNA"/>
</dbReference>
<protein>
    <recommendedName>
        <fullName evidence="7">Protein kinase domain-containing protein</fullName>
    </recommendedName>
</protein>
<dbReference type="PROSITE" id="PS00107">
    <property type="entry name" value="PROTEIN_KINASE_ATP"/>
    <property type="match status" value="1"/>
</dbReference>
<keyword evidence="3 4" id="KW-0067">ATP-binding</keyword>
<keyword evidence="9" id="KW-1185">Reference proteome</keyword>
<evidence type="ECO:0000313" key="8">
    <source>
        <dbReference type="EMBL" id="CAI2362909.1"/>
    </source>
</evidence>
<dbReference type="InterPro" id="IPR016024">
    <property type="entry name" value="ARM-type_fold"/>
</dbReference>
<dbReference type="GO" id="GO:0004672">
    <property type="term" value="F:protein kinase activity"/>
    <property type="evidence" value="ECO:0007669"/>
    <property type="project" value="InterPro"/>
</dbReference>
<proteinExistence type="predicted"/>
<evidence type="ECO:0000259" key="7">
    <source>
        <dbReference type="PROSITE" id="PS50011"/>
    </source>
</evidence>
<dbReference type="InterPro" id="IPR000719">
    <property type="entry name" value="Prot_kinase_dom"/>
</dbReference>
<reference evidence="8" key="1">
    <citation type="submission" date="2023-07" db="EMBL/GenBank/DDBJ databases">
        <authorList>
            <consortium name="AG Swart"/>
            <person name="Singh M."/>
            <person name="Singh A."/>
            <person name="Seah K."/>
            <person name="Emmerich C."/>
        </authorList>
    </citation>
    <scope>NUCLEOTIDE SEQUENCE</scope>
    <source>
        <strain evidence="8">DP1</strain>
    </source>
</reference>
<dbReference type="InterPro" id="IPR011989">
    <property type="entry name" value="ARM-like"/>
</dbReference>
<comment type="caution">
    <text evidence="8">The sequence shown here is derived from an EMBL/GenBank/DDBJ whole genome shotgun (WGS) entry which is preliminary data.</text>
</comment>
<dbReference type="Gene3D" id="1.10.510.10">
    <property type="entry name" value="Transferase(Phosphotransferase) domain 1"/>
    <property type="match status" value="1"/>
</dbReference>
<organism evidence="8 9">
    <name type="scientific">Euplotes crassus</name>
    <dbReference type="NCBI Taxonomy" id="5936"/>
    <lineage>
        <taxon>Eukaryota</taxon>
        <taxon>Sar</taxon>
        <taxon>Alveolata</taxon>
        <taxon>Ciliophora</taxon>
        <taxon>Intramacronucleata</taxon>
        <taxon>Spirotrichea</taxon>
        <taxon>Hypotrichia</taxon>
        <taxon>Euplotida</taxon>
        <taxon>Euplotidae</taxon>
        <taxon>Moneuplotes</taxon>
    </lineage>
</organism>
<gene>
    <name evidence="8" type="ORF">ECRASSUSDP1_LOCUS4239</name>
</gene>
<comment type="subunit">
    <text evidence="1">Monomer.</text>
</comment>
<dbReference type="FunFam" id="1.10.510.10:FF:000571">
    <property type="entry name" value="Maternal embryonic leucine zipper kinase"/>
    <property type="match status" value="1"/>
</dbReference>
<evidence type="ECO:0000313" key="9">
    <source>
        <dbReference type="Proteomes" id="UP001295684"/>
    </source>
</evidence>
<dbReference type="PANTHER" id="PTHR46562">
    <property type="entry name" value="SERINE/THREONINE-KINASE ULK4-LIKE PROTEIN-RELATED"/>
    <property type="match status" value="1"/>
</dbReference>
<dbReference type="InterPro" id="IPR044591">
    <property type="entry name" value="RUK"/>
</dbReference>
<feature type="domain" description="Protein kinase" evidence="7">
    <location>
        <begin position="4"/>
        <end position="265"/>
    </location>
</feature>
<evidence type="ECO:0000256" key="6">
    <source>
        <dbReference type="SAM" id="MobiDB-lite"/>
    </source>
</evidence>
<dbReference type="InterPro" id="IPR017441">
    <property type="entry name" value="Protein_kinase_ATP_BS"/>
</dbReference>
<dbReference type="Pfam" id="PF00069">
    <property type="entry name" value="Pkinase"/>
    <property type="match status" value="1"/>
</dbReference>
<dbReference type="SUPFAM" id="SSF56112">
    <property type="entry name" value="Protein kinase-like (PK-like)"/>
    <property type="match status" value="1"/>
</dbReference>
<dbReference type="InterPro" id="IPR011009">
    <property type="entry name" value="Kinase-like_dom_sf"/>
</dbReference>
<keyword evidence="2 4" id="KW-0547">Nucleotide-binding</keyword>
<name>A0AAD1X6S6_EUPCR</name>
<evidence type="ECO:0000256" key="4">
    <source>
        <dbReference type="PROSITE-ProRule" id="PRU10141"/>
    </source>
</evidence>
<dbReference type="SUPFAM" id="SSF48371">
    <property type="entry name" value="ARM repeat"/>
    <property type="match status" value="2"/>
</dbReference>
<dbReference type="GO" id="GO:0005524">
    <property type="term" value="F:ATP binding"/>
    <property type="evidence" value="ECO:0007669"/>
    <property type="project" value="UniProtKB-UniRule"/>
</dbReference>
<dbReference type="PROSITE" id="PS00108">
    <property type="entry name" value="PROTEIN_KINASE_ST"/>
    <property type="match status" value="1"/>
</dbReference>
<evidence type="ECO:0000256" key="1">
    <source>
        <dbReference type="ARBA" id="ARBA00011245"/>
    </source>
</evidence>
<feature type="region of interest" description="Disordered" evidence="6">
    <location>
        <begin position="356"/>
        <end position="396"/>
    </location>
</feature>
<evidence type="ECO:0000256" key="2">
    <source>
        <dbReference type="ARBA" id="ARBA00022741"/>
    </source>
</evidence>
<dbReference type="Gene3D" id="1.25.10.10">
    <property type="entry name" value="Leucine-rich Repeat Variant"/>
    <property type="match status" value="2"/>
</dbReference>
<feature type="binding site" evidence="4">
    <location>
        <position position="33"/>
    </location>
    <ligand>
        <name>ATP</name>
        <dbReference type="ChEBI" id="CHEBI:30616"/>
    </ligand>
</feature>
<dbReference type="GO" id="GO:0008017">
    <property type="term" value="F:microtubule binding"/>
    <property type="evidence" value="ECO:0007669"/>
    <property type="project" value="InterPro"/>
</dbReference>
<feature type="compositionally biased region" description="Basic and acidic residues" evidence="6">
    <location>
        <begin position="356"/>
        <end position="383"/>
    </location>
</feature>
<dbReference type="InterPro" id="IPR008271">
    <property type="entry name" value="Ser/Thr_kinase_AS"/>
</dbReference>
<dbReference type="Proteomes" id="UP001295684">
    <property type="component" value="Unassembled WGS sequence"/>
</dbReference>
<keyword evidence="5" id="KW-0175">Coiled coil</keyword>
<dbReference type="PROSITE" id="PS50011">
    <property type="entry name" value="PROTEIN_KINASE_DOM"/>
    <property type="match status" value="1"/>
</dbReference>
<dbReference type="Pfam" id="PF23606">
    <property type="entry name" value="HEAT_ULK4"/>
    <property type="match status" value="1"/>
</dbReference>
<dbReference type="InterPro" id="IPR056981">
    <property type="entry name" value="HEAT_ULK4_RUNKEL"/>
</dbReference>
<sequence length="1286" mass="147485">MNNYHIYEDIGSGKYSTVYKGRKKKTIEYVAVKSVEKSRRKKVLNEVRVLHNFWGKKSNYQHLKNRHILKFHGWYETKNHLWIIFEYCAGGDLFFLLNKDKKLPETSVRRFGRDLAEALYYLHSNSVIYADLKPSNVLLNEFGMLKLCDFGLAKKILDLNQVENETHKPKSGTPYYMAPELFQDGGVYSFASDFWSLGCVLYELATGKPPFSAGGLRELINEILESSFEKVEGFSPEFQDLLEKLLEKDPLRRISWDQLRKHPFWEEELPKRSLPRQPQFDNYVKSKGLVPDEFYKQQEKNSYFIPLIEPGSKKKKVDITRLSITAKRNLMEAEDNYENEKLKETDVEDDFQIGRDQELDFSEKTKETRKTKTKGQDEEEKKAGGVSGKKKRKSKIPVTKEITQDHVNKFTAGKKMKANRADFKMDNSKTDSNEKSGAREKMLNNKLQIKTVDQLLLHNTDTSVKPIIGKEVEELPELEYNKTLLPFEPLSPEEVSKNSEGRDIEDFFTEVYKSLSGSGVTKEKINSLTYLESLITNSSTANRLINSAFVSLLLRMMHTVKSPQIRMRLCSILGQLIRHATVIQNSLAQSDICKSLCDAAVKQNEQVRRRAVAALGEYLFYAATQMDEENEDSKYWEIDSEAVKTIGKQLSNDCDEITRYYAVKTIENITAQSMKAGLLFSKEEFALSLLEIYNTTENEGLKISAAVSISHICKINNSIFMIVFEEMTCQNYCTLLLEGPQRVQQAFITMLNIALTGTSNNLNYILMEEPRFKEAMSNMLENSNPVIKGKSILTILLLFKMDPHWMVLVDEFKFYTICDRMSKDYSKYIQYCCLCLIDGIHDLISKIVSNIRADFDRYLDDRDCFASEKQTILSKTMKEAKKKIKTAKATNLHGYMVQIVAISDLLKSHLFKNKIISKDVIVLIGYILNNSGTKEDDDTIQELKTYTLLILEQVCKNTKVTLNFSKIIVDHILPALVSKIQDSDNETKLLCLKALTDLITKYLRDDKIYDADGTQETTKKINEVILKRLFPHYGSILSDDGYLPQFGLKLLCAIVETNSAFVTILKKLKLVDIMMEYFSEDHPRFNGHLIKIVCGIVESKELKLEDLQEYNLVSRLNKVLSGVIDNESQNYLDPLLDIVYELLHYIAETMREPDTDVAQSTFKGLVNENFEMCVKLLGFPHLAIVEKASQNLIGFIQISTMTTTSECKVCFYSRHLDSMFKALSHKKATVNKRVLKCIFWGLNQQTAVLSLTPSEKKELNKVCEECARSDDPGLQVTANEILKMKL</sequence>
<dbReference type="SMART" id="SM00220">
    <property type="entry name" value="S_TKc"/>
    <property type="match status" value="1"/>
</dbReference>
<dbReference type="PANTHER" id="PTHR46562:SF1">
    <property type="entry name" value="SERINE_THREONINE-PROTEIN KINASE ULK4"/>
    <property type="match status" value="1"/>
</dbReference>
<accession>A0AAD1X6S6</accession>
<evidence type="ECO:0000256" key="3">
    <source>
        <dbReference type="ARBA" id="ARBA00022840"/>
    </source>
</evidence>